<evidence type="ECO:0000259" key="7">
    <source>
        <dbReference type="Pfam" id="PF13480"/>
    </source>
</evidence>
<keyword evidence="5" id="KW-0012">Acyltransferase</keyword>
<dbReference type="GO" id="GO:0071555">
    <property type="term" value="P:cell wall organization"/>
    <property type="evidence" value="ECO:0007669"/>
    <property type="project" value="UniProtKB-KW"/>
</dbReference>
<sequence>MSYDCEELDPADRDQWNELVETAPQGTPFHLFESLEVFARDSSTELHPLLVRKGQEPIGLFPVFERRVGPIPVAFSPPPNLKIEYMGPVLVERQRLKPRRREKRLARLIDTSLDWVNAEIDPRFVHARTGARFDDPRPFIWRDWEVVPRHTYVVDLTRDLDDLFMAFSADARSNVRQAEEYDVVVKEGEREHIEPIIDLVRRRHEEQDVTYPLGAATVESLYDSLPDDVLRPYVCEFEGSLVGGQLSLELGEDHFVWTGTSERDIPIDPNDLMDWHAIQQAAEQGLKRYDFVGANNERITGYKAKFAPELERYYRLERSTLPTRTAARAYQRIS</sequence>
<dbReference type="PROSITE" id="PS51191">
    <property type="entry name" value="FEMABX"/>
    <property type="match status" value="1"/>
</dbReference>
<dbReference type="SUPFAM" id="SSF55729">
    <property type="entry name" value="Acyl-CoA N-acyltransferases (Nat)"/>
    <property type="match status" value="1"/>
</dbReference>
<protein>
    <submittedName>
        <fullName evidence="8">Lipid II:glycine glycyltransferase FemX</fullName>
    </submittedName>
</protein>
<keyword evidence="3" id="KW-0133">Cell shape</keyword>
<feature type="domain" description="BioF2-like acetyltransferase" evidence="7">
    <location>
        <begin position="170"/>
        <end position="297"/>
    </location>
</feature>
<dbReference type="GO" id="GO:0008360">
    <property type="term" value="P:regulation of cell shape"/>
    <property type="evidence" value="ECO:0007669"/>
    <property type="project" value="UniProtKB-KW"/>
</dbReference>
<dbReference type="PANTHER" id="PTHR36174:SF1">
    <property type="entry name" value="LIPID II:GLYCINE GLYCYLTRANSFERASE"/>
    <property type="match status" value="1"/>
</dbReference>
<reference evidence="8 9" key="1">
    <citation type="journal article" date="2019" name="Int. J. Syst. Evol. Microbiol.">
        <title>The Global Catalogue of Microorganisms (GCM) 10K type strain sequencing project: providing services to taxonomists for standard genome sequencing and annotation.</title>
        <authorList>
            <consortium name="The Broad Institute Genomics Platform"/>
            <consortium name="The Broad Institute Genome Sequencing Center for Infectious Disease"/>
            <person name="Wu L."/>
            <person name="Ma J."/>
        </authorList>
    </citation>
    <scope>NUCLEOTIDE SEQUENCE [LARGE SCALE GENOMIC DNA]</scope>
    <source>
        <strain evidence="8 9">CGMCC 1.10390</strain>
    </source>
</reference>
<dbReference type="AlphaFoldDB" id="A0ABD6DN24"/>
<dbReference type="EMBL" id="JBHUDO010000004">
    <property type="protein sequence ID" value="MFD1647754.1"/>
    <property type="molecule type" value="Genomic_DNA"/>
</dbReference>
<evidence type="ECO:0000256" key="2">
    <source>
        <dbReference type="ARBA" id="ARBA00022679"/>
    </source>
</evidence>
<dbReference type="InterPro" id="IPR003447">
    <property type="entry name" value="FEMABX"/>
</dbReference>
<comment type="similarity">
    <text evidence="1">Belongs to the FemABX family.</text>
</comment>
<evidence type="ECO:0000313" key="9">
    <source>
        <dbReference type="Proteomes" id="UP001597034"/>
    </source>
</evidence>
<dbReference type="RefSeq" id="WP_256401767.1">
    <property type="nucleotide sequence ID" value="NZ_JANHJR010000004.1"/>
</dbReference>
<dbReference type="InterPro" id="IPR016181">
    <property type="entry name" value="Acyl_CoA_acyltransferase"/>
</dbReference>
<organism evidence="8 9">
    <name type="scientific">Haloarchaeobius litoreus</name>
    <dbReference type="NCBI Taxonomy" id="755306"/>
    <lineage>
        <taxon>Archaea</taxon>
        <taxon>Methanobacteriati</taxon>
        <taxon>Methanobacteriota</taxon>
        <taxon>Stenosarchaea group</taxon>
        <taxon>Halobacteria</taxon>
        <taxon>Halobacteriales</taxon>
        <taxon>Halorubellaceae</taxon>
        <taxon>Haloarchaeobius</taxon>
    </lineage>
</organism>
<keyword evidence="2" id="KW-0808">Transferase</keyword>
<proteinExistence type="inferred from homology"/>
<comment type="caution">
    <text evidence="8">The sequence shown here is derived from an EMBL/GenBank/DDBJ whole genome shotgun (WGS) entry which is preliminary data.</text>
</comment>
<dbReference type="Pfam" id="PF13480">
    <property type="entry name" value="Acetyltransf_6"/>
    <property type="match status" value="1"/>
</dbReference>
<dbReference type="InterPro" id="IPR038740">
    <property type="entry name" value="BioF2-like_GNAT_dom"/>
</dbReference>
<name>A0ABD6DN24_9EURY</name>
<keyword evidence="9" id="KW-1185">Reference proteome</keyword>
<accession>A0ABD6DN24</accession>
<evidence type="ECO:0000313" key="8">
    <source>
        <dbReference type="EMBL" id="MFD1647754.1"/>
    </source>
</evidence>
<evidence type="ECO:0000256" key="6">
    <source>
        <dbReference type="ARBA" id="ARBA00023316"/>
    </source>
</evidence>
<keyword evidence="4" id="KW-0573">Peptidoglycan synthesis</keyword>
<dbReference type="GO" id="GO:0016746">
    <property type="term" value="F:acyltransferase activity"/>
    <property type="evidence" value="ECO:0007669"/>
    <property type="project" value="UniProtKB-KW"/>
</dbReference>
<gene>
    <name evidence="8" type="ORF">ACFSBL_18840</name>
</gene>
<evidence type="ECO:0000256" key="4">
    <source>
        <dbReference type="ARBA" id="ARBA00022984"/>
    </source>
</evidence>
<dbReference type="Gene3D" id="3.40.630.30">
    <property type="match status" value="1"/>
</dbReference>
<keyword evidence="6" id="KW-0961">Cell wall biogenesis/degradation</keyword>
<dbReference type="InterPro" id="IPR050644">
    <property type="entry name" value="PG_Glycine_Bridge_Synth"/>
</dbReference>
<evidence type="ECO:0000256" key="5">
    <source>
        <dbReference type="ARBA" id="ARBA00023315"/>
    </source>
</evidence>
<dbReference type="Proteomes" id="UP001597034">
    <property type="component" value="Unassembled WGS sequence"/>
</dbReference>
<evidence type="ECO:0000256" key="3">
    <source>
        <dbReference type="ARBA" id="ARBA00022960"/>
    </source>
</evidence>
<dbReference type="PANTHER" id="PTHR36174">
    <property type="entry name" value="LIPID II:GLYCINE GLYCYLTRANSFERASE"/>
    <property type="match status" value="1"/>
</dbReference>
<evidence type="ECO:0000256" key="1">
    <source>
        <dbReference type="ARBA" id="ARBA00009943"/>
    </source>
</evidence>